<keyword evidence="3" id="KW-1185">Reference proteome</keyword>
<proteinExistence type="predicted"/>
<dbReference type="EMBL" id="BPLQ01000598">
    <property type="protein sequence ID" value="GIX73315.1"/>
    <property type="molecule type" value="Genomic_DNA"/>
</dbReference>
<accession>A0AAV4MLV1</accession>
<dbReference type="Proteomes" id="UP001054837">
    <property type="component" value="Unassembled WGS sequence"/>
</dbReference>
<name>A0AAV4MLV1_9ARAC</name>
<feature type="region of interest" description="Disordered" evidence="1">
    <location>
        <begin position="79"/>
        <end position="130"/>
    </location>
</feature>
<dbReference type="AlphaFoldDB" id="A0AAV4MLV1"/>
<evidence type="ECO:0000256" key="1">
    <source>
        <dbReference type="SAM" id="MobiDB-lite"/>
    </source>
</evidence>
<evidence type="ECO:0000313" key="3">
    <source>
        <dbReference type="Proteomes" id="UP001054837"/>
    </source>
</evidence>
<comment type="caution">
    <text evidence="2">The sequence shown here is derived from an EMBL/GenBank/DDBJ whole genome shotgun (WGS) entry which is preliminary data.</text>
</comment>
<evidence type="ECO:0008006" key="4">
    <source>
        <dbReference type="Google" id="ProtNLM"/>
    </source>
</evidence>
<evidence type="ECO:0000313" key="2">
    <source>
        <dbReference type="EMBL" id="GIX73315.1"/>
    </source>
</evidence>
<gene>
    <name evidence="2" type="ORF">CDAR_243311</name>
</gene>
<protein>
    <recommendedName>
        <fullName evidence="4">Ycf1</fullName>
    </recommendedName>
</protein>
<sequence>MISVRIEKDPKPWHHTLSKFPLNPFFFSFWSDKRSKFILASQITKNQFASGVEDPSQNYYYHGKQKSSLLASPHLDCYKLNKSPPMPEGERRRNNNNNSNSFKRSESCDSFLGGSSLPDPRGLRGTGKREKILTQTSQLKRCSPFRDGKIF</sequence>
<organism evidence="2 3">
    <name type="scientific">Caerostris darwini</name>
    <dbReference type="NCBI Taxonomy" id="1538125"/>
    <lineage>
        <taxon>Eukaryota</taxon>
        <taxon>Metazoa</taxon>
        <taxon>Ecdysozoa</taxon>
        <taxon>Arthropoda</taxon>
        <taxon>Chelicerata</taxon>
        <taxon>Arachnida</taxon>
        <taxon>Araneae</taxon>
        <taxon>Araneomorphae</taxon>
        <taxon>Entelegynae</taxon>
        <taxon>Araneoidea</taxon>
        <taxon>Araneidae</taxon>
        <taxon>Caerostris</taxon>
    </lineage>
</organism>
<reference evidence="2 3" key="1">
    <citation type="submission" date="2021-06" db="EMBL/GenBank/DDBJ databases">
        <title>Caerostris darwini draft genome.</title>
        <authorList>
            <person name="Kono N."/>
            <person name="Arakawa K."/>
        </authorList>
    </citation>
    <scope>NUCLEOTIDE SEQUENCE [LARGE SCALE GENOMIC DNA]</scope>
</reference>